<name>A0A8D9G3Q0_BRACM</name>
<protein>
    <submittedName>
        <fullName evidence="1">Uncharacterized protein</fullName>
    </submittedName>
</protein>
<gene>
    <name evidence="1" type="ORF">BRAPAZ1V2_A06P01980.2</name>
</gene>
<dbReference type="AlphaFoldDB" id="A0A8D9G3Q0"/>
<reference evidence="1 2" key="1">
    <citation type="submission" date="2021-07" db="EMBL/GenBank/DDBJ databases">
        <authorList>
            <consortium name="Genoscope - CEA"/>
            <person name="William W."/>
        </authorList>
    </citation>
    <scope>NUCLEOTIDE SEQUENCE [LARGE SCALE GENOMIC DNA]</scope>
</reference>
<proteinExistence type="predicted"/>
<evidence type="ECO:0000313" key="1">
    <source>
        <dbReference type="EMBL" id="CAG7867958.1"/>
    </source>
</evidence>
<dbReference type="Gramene" id="A06p01980.2_BraZ1">
    <property type="protein sequence ID" value="A06p01980.2_BraZ1.CDS"/>
    <property type="gene ID" value="A06g01980.2_BraZ1"/>
</dbReference>
<dbReference type="Proteomes" id="UP000694005">
    <property type="component" value="Chromosome A06"/>
</dbReference>
<accession>A0A8D9G3Q0</accession>
<evidence type="ECO:0000313" key="2">
    <source>
        <dbReference type="Proteomes" id="UP000694005"/>
    </source>
</evidence>
<dbReference type="EMBL" id="LS974622">
    <property type="protein sequence ID" value="CAG7867958.1"/>
    <property type="molecule type" value="Genomic_DNA"/>
</dbReference>
<organism evidence="1 2">
    <name type="scientific">Brassica campestris</name>
    <name type="common">Field mustard</name>
    <dbReference type="NCBI Taxonomy" id="3711"/>
    <lineage>
        <taxon>Eukaryota</taxon>
        <taxon>Viridiplantae</taxon>
        <taxon>Streptophyta</taxon>
        <taxon>Embryophyta</taxon>
        <taxon>Tracheophyta</taxon>
        <taxon>Spermatophyta</taxon>
        <taxon>Magnoliopsida</taxon>
        <taxon>eudicotyledons</taxon>
        <taxon>Gunneridae</taxon>
        <taxon>Pentapetalae</taxon>
        <taxon>rosids</taxon>
        <taxon>malvids</taxon>
        <taxon>Brassicales</taxon>
        <taxon>Brassicaceae</taxon>
        <taxon>Brassiceae</taxon>
        <taxon>Brassica</taxon>
    </lineage>
</organism>
<sequence length="48" mass="5582">MKLWTSFNILDLVCAMMLTMMSHVVQPLHSLQKKLFGSFLCFIAFVIF</sequence>